<dbReference type="EMBL" id="CAADFF010000063">
    <property type="protein sequence ID" value="VFJ94801.1"/>
    <property type="molecule type" value="Genomic_DNA"/>
</dbReference>
<dbReference type="Pfam" id="PF08878">
    <property type="entry name" value="HamA"/>
    <property type="match status" value="1"/>
</dbReference>
<name>A0A450UQI3_9GAMM</name>
<feature type="domain" description="Anti-bacteriophage protein A/HamA C-terminal" evidence="1">
    <location>
        <begin position="2"/>
        <end position="162"/>
    </location>
</feature>
<dbReference type="AlphaFoldDB" id="A0A450UQI3"/>
<organism evidence="2">
    <name type="scientific">Candidatus Kentrum sp. LFY</name>
    <dbReference type="NCBI Taxonomy" id="2126342"/>
    <lineage>
        <taxon>Bacteria</taxon>
        <taxon>Pseudomonadati</taxon>
        <taxon>Pseudomonadota</taxon>
        <taxon>Gammaproteobacteria</taxon>
        <taxon>Candidatus Kentrum</taxon>
    </lineage>
</organism>
<sequence length="168" mass="19720">MNNTVKGFDCVHVVGELDNLELWLGEVKFYKSVSKAIRDVVSEIGEHLEKNFLRKEFILIGNKLDERDNYSAAVQRIISERTPLDKIFKRICIPVLLTYESKAVQRHTAATKEYIRDFRAEINQHFKTFHKKTEDLPSVRIHLFLFPLNDKERLIAALHTKLKAWQKI</sequence>
<accession>A0A450UQI3</accession>
<gene>
    <name evidence="2" type="ORF">BECKLFY1418B_GA0070995_10635</name>
</gene>
<reference evidence="2" key="1">
    <citation type="submission" date="2019-02" db="EMBL/GenBank/DDBJ databases">
        <authorList>
            <person name="Gruber-Vodicka R. H."/>
            <person name="Seah K. B. B."/>
        </authorList>
    </citation>
    <scope>NUCLEOTIDE SEQUENCE</scope>
    <source>
        <strain evidence="2">BECK_M7</strain>
    </source>
</reference>
<evidence type="ECO:0000259" key="1">
    <source>
        <dbReference type="Pfam" id="PF08878"/>
    </source>
</evidence>
<dbReference type="InterPro" id="IPR014976">
    <property type="entry name" value="AbpA_HamA_C"/>
</dbReference>
<evidence type="ECO:0000313" key="2">
    <source>
        <dbReference type="EMBL" id="VFJ94801.1"/>
    </source>
</evidence>
<protein>
    <recommendedName>
        <fullName evidence="1">Anti-bacteriophage protein A/HamA C-terminal domain-containing protein</fullName>
    </recommendedName>
</protein>
<proteinExistence type="predicted"/>